<proteinExistence type="predicted"/>
<organism evidence="3 4">
    <name type="scientific">Alosa alosa</name>
    <name type="common">allis shad</name>
    <dbReference type="NCBI Taxonomy" id="278164"/>
    <lineage>
        <taxon>Eukaryota</taxon>
        <taxon>Metazoa</taxon>
        <taxon>Chordata</taxon>
        <taxon>Craniata</taxon>
        <taxon>Vertebrata</taxon>
        <taxon>Euteleostomi</taxon>
        <taxon>Actinopterygii</taxon>
        <taxon>Neopterygii</taxon>
        <taxon>Teleostei</taxon>
        <taxon>Clupei</taxon>
        <taxon>Clupeiformes</taxon>
        <taxon>Clupeoidei</taxon>
        <taxon>Clupeidae</taxon>
        <taxon>Alosa</taxon>
    </lineage>
</organism>
<feature type="transmembrane region" description="Helical" evidence="2">
    <location>
        <begin position="90"/>
        <end position="114"/>
    </location>
</feature>
<dbReference type="AlphaFoldDB" id="A0AAV6GUT6"/>
<feature type="compositionally biased region" description="Basic and acidic residues" evidence="1">
    <location>
        <begin position="33"/>
        <end position="49"/>
    </location>
</feature>
<feature type="region of interest" description="Disordered" evidence="1">
    <location>
        <begin position="1"/>
        <end position="51"/>
    </location>
</feature>
<comment type="caution">
    <text evidence="3">The sequence shown here is derived from an EMBL/GenBank/DDBJ whole genome shotgun (WGS) entry which is preliminary data.</text>
</comment>
<dbReference type="Proteomes" id="UP000823561">
    <property type="component" value="Chromosome 7"/>
</dbReference>
<protein>
    <submittedName>
        <fullName evidence="3">Uncharacterized protein</fullName>
    </submittedName>
</protein>
<keyword evidence="2" id="KW-1133">Transmembrane helix</keyword>
<keyword evidence="2" id="KW-0812">Transmembrane</keyword>
<feature type="compositionally biased region" description="Pro residues" evidence="1">
    <location>
        <begin position="16"/>
        <end position="26"/>
    </location>
</feature>
<keyword evidence="2" id="KW-0472">Membrane</keyword>
<evidence type="ECO:0000313" key="4">
    <source>
        <dbReference type="Proteomes" id="UP000823561"/>
    </source>
</evidence>
<feature type="non-terminal residue" evidence="3">
    <location>
        <position position="124"/>
    </location>
</feature>
<sequence>MKMANKLQGKGRVKPNHPPPPPPVPSPQSLTREQVEKADQTQPDEKLYKNTENPEEAQVIFCGVLKLYCRGVKLIGSGPDMLNCNIMRAIIVMVIIIFLHGLECCCAAVIQYTAHILLFLQDGL</sequence>
<keyword evidence="4" id="KW-1185">Reference proteome</keyword>
<evidence type="ECO:0000256" key="1">
    <source>
        <dbReference type="SAM" id="MobiDB-lite"/>
    </source>
</evidence>
<reference evidence="3" key="1">
    <citation type="submission" date="2020-10" db="EMBL/GenBank/DDBJ databases">
        <title>Chromosome-scale genome assembly of the Allis shad, Alosa alosa.</title>
        <authorList>
            <person name="Margot Z."/>
            <person name="Christophe K."/>
            <person name="Cabau C."/>
            <person name="Louis A."/>
            <person name="Berthelot C."/>
            <person name="Parey E."/>
            <person name="Roest Crollius H."/>
            <person name="Montfort J."/>
            <person name="Robinson-Rechavi M."/>
            <person name="Bucao C."/>
            <person name="Bouchez O."/>
            <person name="Gislard M."/>
            <person name="Lluch J."/>
            <person name="Milhes M."/>
            <person name="Lampietro C."/>
            <person name="Lopez Roques C."/>
            <person name="Donnadieu C."/>
            <person name="Braasch I."/>
            <person name="Desvignes T."/>
            <person name="Postlethwait J."/>
            <person name="Bobe J."/>
            <person name="Guiguen Y."/>
        </authorList>
    </citation>
    <scope>NUCLEOTIDE SEQUENCE</scope>
    <source>
        <strain evidence="3">M-15738</strain>
        <tissue evidence="3">Blood</tissue>
    </source>
</reference>
<gene>
    <name evidence="3" type="ORF">AALO_G00102990</name>
</gene>
<name>A0AAV6GUT6_9TELE</name>
<evidence type="ECO:0000313" key="3">
    <source>
        <dbReference type="EMBL" id="KAG5278809.1"/>
    </source>
</evidence>
<accession>A0AAV6GUT6</accession>
<evidence type="ECO:0000256" key="2">
    <source>
        <dbReference type="SAM" id="Phobius"/>
    </source>
</evidence>
<dbReference type="EMBL" id="JADWDJ010000007">
    <property type="protein sequence ID" value="KAG5278809.1"/>
    <property type="molecule type" value="Genomic_DNA"/>
</dbReference>